<evidence type="ECO:0000313" key="1">
    <source>
        <dbReference type="EMBL" id="TFH89324.1"/>
    </source>
</evidence>
<comment type="caution">
    <text evidence="1">The sequence shown here is derived from an EMBL/GenBank/DDBJ whole genome shotgun (WGS) entry which is preliminary data.</text>
</comment>
<dbReference type="AlphaFoldDB" id="A0A4Y8W947"/>
<dbReference type="RefSeq" id="WP_134837496.1">
    <property type="nucleotide sequence ID" value="NZ_SATR01000080.1"/>
</dbReference>
<dbReference type="GO" id="GO:0016740">
    <property type="term" value="F:transferase activity"/>
    <property type="evidence" value="ECO:0007669"/>
    <property type="project" value="UniProtKB-KW"/>
</dbReference>
<name>A0A4Y8W947_9VIBR</name>
<dbReference type="OrthoDB" id="9805230at2"/>
<dbReference type="PANTHER" id="PTHR43293">
    <property type="entry name" value="ACETATE COA-TRANSFERASE YDIF"/>
    <property type="match status" value="1"/>
</dbReference>
<proteinExistence type="predicted"/>
<accession>A0A4Y8W947</accession>
<dbReference type="PANTHER" id="PTHR43293:SF3">
    <property type="entry name" value="CHOLESTEROL RING-CLEAVING HYDROLASE IPDB SUBUNIT"/>
    <property type="match status" value="1"/>
</dbReference>
<dbReference type="SUPFAM" id="SSF100950">
    <property type="entry name" value="NagB/RpiA/CoA transferase-like"/>
    <property type="match status" value="2"/>
</dbReference>
<sequence length="414" mass="45498">MTNGDVYRFRQLLKGVEVIDIASFGSAISPEYLINLLSEASWNGFSSTKYGFIASSLPGAGWCGGFNTLITSRNVDWVIGGFFGTVERINTCIENNSIEVHNIPQGVASMLLTQENRSLQTSIGRGTFLDPDSRGTLINANYSGRLSVSKRVDNKIEYRLPNSDLILVRGSGLTETGSIVIETDPIDLDIERCIRSAKARGAKVVVQAPNTIISNPTVTCSPDLFDGVFVPPKGLHQIGYFPPRYHQRTHNLTRTCDASYRISEGLRERIELDEELIVGIGLPVPAINHLRQSHSIMPFKAFVESGMTGQILYDGDGFGLCSNGKSALSQREIFQKIWDGDIDHAVLGAGEIDANRNIHVAQLGRKFFGVGGFVDISQSVKKLTFCHRKKAEADNLSDISYKYDPSQDVRFITG</sequence>
<organism evidence="1 2">
    <name type="scientific">Vibrio ouci</name>
    <dbReference type="NCBI Taxonomy" id="2499078"/>
    <lineage>
        <taxon>Bacteria</taxon>
        <taxon>Pseudomonadati</taxon>
        <taxon>Pseudomonadota</taxon>
        <taxon>Gammaproteobacteria</taxon>
        <taxon>Vibrionales</taxon>
        <taxon>Vibrionaceae</taxon>
        <taxon>Vibrio</taxon>
    </lineage>
</organism>
<dbReference type="EMBL" id="SATR01000080">
    <property type="protein sequence ID" value="TFH89324.1"/>
    <property type="molecule type" value="Genomic_DNA"/>
</dbReference>
<keyword evidence="2" id="KW-1185">Reference proteome</keyword>
<evidence type="ECO:0000313" key="2">
    <source>
        <dbReference type="Proteomes" id="UP000297753"/>
    </source>
</evidence>
<gene>
    <name evidence="1" type="ORF">ELS82_22855</name>
</gene>
<dbReference type="InterPro" id="IPR037171">
    <property type="entry name" value="NagB/RpiA_transferase-like"/>
</dbReference>
<reference evidence="1 2" key="1">
    <citation type="submission" date="2019-01" db="EMBL/GenBank/DDBJ databases">
        <title>Vibrio BEI176 sp. nov, a marine bacterium isolated from China: eastern marignal seas.</title>
        <authorList>
            <person name="Li B."/>
        </authorList>
    </citation>
    <scope>NUCLEOTIDE SEQUENCE [LARGE SCALE GENOMIC DNA]</scope>
    <source>
        <strain evidence="1 2">BEI176</strain>
    </source>
</reference>
<dbReference type="Gene3D" id="3.40.1080.10">
    <property type="entry name" value="Glutaconate Coenzyme A-transferase"/>
    <property type="match status" value="2"/>
</dbReference>
<protein>
    <submittedName>
        <fullName evidence="1">Propionate CoA-transferase</fullName>
    </submittedName>
</protein>
<keyword evidence="1" id="KW-0808">Transferase</keyword>
<dbReference type="Proteomes" id="UP000297753">
    <property type="component" value="Unassembled WGS sequence"/>
</dbReference>